<evidence type="ECO:0000259" key="6">
    <source>
        <dbReference type="PROSITE" id="PS50835"/>
    </source>
</evidence>
<keyword evidence="5" id="KW-0732">Signal</keyword>
<dbReference type="InterPro" id="IPR013783">
    <property type="entry name" value="Ig-like_fold"/>
</dbReference>
<keyword evidence="8" id="KW-1185">Reference proteome</keyword>
<dbReference type="Proteomes" id="UP000001811">
    <property type="component" value="Chromosome 21"/>
</dbReference>
<dbReference type="SUPFAM" id="SSF48726">
    <property type="entry name" value="Immunoglobulin"/>
    <property type="match status" value="1"/>
</dbReference>
<feature type="chain" id="PRO_5023834869" description="Ig-like domain-containing protein" evidence="5">
    <location>
        <begin position="20"/>
        <end position="141"/>
    </location>
</feature>
<dbReference type="GO" id="GO:0002250">
    <property type="term" value="P:adaptive immune response"/>
    <property type="evidence" value="ECO:0007669"/>
    <property type="project" value="UniProtKB-KW"/>
</dbReference>
<reference evidence="7" key="3">
    <citation type="submission" date="2025-09" db="UniProtKB">
        <authorList>
            <consortium name="Ensembl"/>
        </authorList>
    </citation>
    <scope>IDENTIFICATION</scope>
    <source>
        <strain evidence="7">Thorbecke</strain>
    </source>
</reference>
<reference evidence="7 8" key="1">
    <citation type="journal article" date="2011" name="Nature">
        <title>A high-resolution map of human evolutionary constraint using 29 mammals.</title>
        <authorList>
            <person name="Lindblad-Toh K."/>
            <person name="Garber M."/>
            <person name="Zuk O."/>
            <person name="Lin M.F."/>
            <person name="Parker B.J."/>
            <person name="Washietl S."/>
            <person name="Kheradpour P."/>
            <person name="Ernst J."/>
            <person name="Jordan G."/>
            <person name="Mauceli E."/>
            <person name="Ward L.D."/>
            <person name="Lowe C.B."/>
            <person name="Holloway A.K."/>
            <person name="Clamp M."/>
            <person name="Gnerre S."/>
            <person name="Alfoldi J."/>
            <person name="Beal K."/>
            <person name="Chang J."/>
            <person name="Clawson H."/>
            <person name="Cuff J."/>
            <person name="Di Palma F."/>
            <person name="Fitzgerald S."/>
            <person name="Flicek P."/>
            <person name="Guttman M."/>
            <person name="Hubisz M.J."/>
            <person name="Jaffe D.B."/>
            <person name="Jungreis I."/>
            <person name="Kent W.J."/>
            <person name="Kostka D."/>
            <person name="Lara M."/>
            <person name="Martins A.L."/>
            <person name="Massingham T."/>
            <person name="Moltke I."/>
            <person name="Raney B.J."/>
            <person name="Rasmussen M.D."/>
            <person name="Robinson J."/>
            <person name="Stark A."/>
            <person name="Vilella A.J."/>
            <person name="Wen J."/>
            <person name="Xie X."/>
            <person name="Zody M.C."/>
            <person name="Baldwin J."/>
            <person name="Bloom T."/>
            <person name="Chin C.W."/>
            <person name="Heiman D."/>
            <person name="Nicol R."/>
            <person name="Nusbaum C."/>
            <person name="Young S."/>
            <person name="Wilkinson J."/>
            <person name="Worley K.C."/>
            <person name="Kovar C.L."/>
            <person name="Muzny D.M."/>
            <person name="Gibbs R.A."/>
            <person name="Cree A."/>
            <person name="Dihn H.H."/>
            <person name="Fowler G."/>
            <person name="Jhangiani S."/>
            <person name="Joshi V."/>
            <person name="Lee S."/>
            <person name="Lewis L.R."/>
            <person name="Nazareth L.V."/>
            <person name="Okwuonu G."/>
            <person name="Santibanez J."/>
            <person name="Warren W.C."/>
            <person name="Mardis E.R."/>
            <person name="Weinstock G.M."/>
            <person name="Wilson R.K."/>
            <person name="Delehaunty K."/>
            <person name="Dooling D."/>
            <person name="Fronik C."/>
            <person name="Fulton L."/>
            <person name="Fulton B."/>
            <person name="Graves T."/>
            <person name="Minx P."/>
            <person name="Sodergren E."/>
            <person name="Birney E."/>
            <person name="Margulies E.H."/>
            <person name="Herrero J."/>
            <person name="Green E.D."/>
            <person name="Haussler D."/>
            <person name="Siepel A."/>
            <person name="Goldman N."/>
            <person name="Pollard K.S."/>
            <person name="Pedersen J.S."/>
            <person name="Lander E.S."/>
            <person name="Kellis M."/>
        </authorList>
    </citation>
    <scope>NUCLEOTIDE SEQUENCE [LARGE SCALE GENOMIC DNA]</scope>
    <source>
        <strain evidence="7 8">Thorbecke inbred</strain>
    </source>
</reference>
<dbReference type="InterPro" id="IPR050150">
    <property type="entry name" value="IgV_Light_Chain"/>
</dbReference>
<evidence type="ECO:0000256" key="1">
    <source>
        <dbReference type="ARBA" id="ARBA00022859"/>
    </source>
</evidence>
<dbReference type="SMART" id="SM00406">
    <property type="entry name" value="IGv"/>
    <property type="match status" value="1"/>
</dbReference>
<dbReference type="PANTHER" id="PTHR23267">
    <property type="entry name" value="IMMUNOGLOBULIN LIGHT CHAIN"/>
    <property type="match status" value="1"/>
</dbReference>
<dbReference type="AlphaFoldDB" id="A0A5F9DAC7"/>
<keyword evidence="1" id="KW-0391">Immunity</keyword>
<proteinExistence type="predicted"/>
<keyword evidence="3" id="KW-1280">Immunoglobulin</keyword>
<dbReference type="GeneTree" id="ENSGT00940000154179"/>
<dbReference type="GO" id="GO:0019814">
    <property type="term" value="C:immunoglobulin complex"/>
    <property type="evidence" value="ECO:0007669"/>
    <property type="project" value="UniProtKB-KW"/>
</dbReference>
<dbReference type="Pfam" id="PF07686">
    <property type="entry name" value="V-set"/>
    <property type="match status" value="1"/>
</dbReference>
<reference evidence="7" key="2">
    <citation type="submission" date="2025-08" db="UniProtKB">
        <authorList>
            <consortium name="Ensembl"/>
        </authorList>
    </citation>
    <scope>IDENTIFICATION</scope>
    <source>
        <strain evidence="7">Thorbecke</strain>
    </source>
</reference>
<protein>
    <recommendedName>
        <fullName evidence="6">Ig-like domain-containing protein</fullName>
    </recommendedName>
</protein>
<keyword evidence="2" id="KW-1064">Adaptive immunity</keyword>
<dbReference type="InterPro" id="IPR007110">
    <property type="entry name" value="Ig-like_dom"/>
</dbReference>
<organism evidence="7 8">
    <name type="scientific">Oryctolagus cuniculus</name>
    <name type="common">Rabbit</name>
    <dbReference type="NCBI Taxonomy" id="9986"/>
    <lineage>
        <taxon>Eukaryota</taxon>
        <taxon>Metazoa</taxon>
        <taxon>Chordata</taxon>
        <taxon>Craniata</taxon>
        <taxon>Vertebrata</taxon>
        <taxon>Euteleostomi</taxon>
        <taxon>Mammalia</taxon>
        <taxon>Eutheria</taxon>
        <taxon>Euarchontoglires</taxon>
        <taxon>Glires</taxon>
        <taxon>Lagomorpha</taxon>
        <taxon>Leporidae</taxon>
        <taxon>Oryctolagus</taxon>
    </lineage>
</organism>
<dbReference type="STRING" id="9986.ENSOCUP00000043222"/>
<name>A0A5F9DAC7_RABIT</name>
<evidence type="ECO:0000256" key="4">
    <source>
        <dbReference type="SAM" id="MobiDB-lite"/>
    </source>
</evidence>
<evidence type="ECO:0000256" key="2">
    <source>
        <dbReference type="ARBA" id="ARBA00023130"/>
    </source>
</evidence>
<dbReference type="InParanoid" id="A0A5F9DAC7"/>
<dbReference type="SMR" id="A0A5F9DAC7"/>
<sequence>MAWALLLLTLLTQDTGSWAQPALTQPSSAFGALGGSVTISCTGTSDDVGYTNAVYWYRQLPGMSPTLLIYYDSKRPSGIPERFSGSKSGNTASLTISWLQPEDEAAYYCSSYRNPNTLHSGTSSWGSETKTCPELTAPSLL</sequence>
<evidence type="ECO:0000256" key="5">
    <source>
        <dbReference type="SAM" id="SignalP"/>
    </source>
</evidence>
<evidence type="ECO:0000256" key="3">
    <source>
        <dbReference type="ARBA" id="ARBA00043265"/>
    </source>
</evidence>
<dbReference type="Gene3D" id="2.60.40.10">
    <property type="entry name" value="Immunoglobulins"/>
    <property type="match status" value="1"/>
</dbReference>
<evidence type="ECO:0000313" key="7">
    <source>
        <dbReference type="Ensembl" id="ENSOCUP00000043222.1"/>
    </source>
</evidence>
<dbReference type="EMBL" id="AAGW02067717">
    <property type="status" value="NOT_ANNOTATED_CDS"/>
    <property type="molecule type" value="Genomic_DNA"/>
</dbReference>
<dbReference type="SMART" id="SM00409">
    <property type="entry name" value="IG"/>
    <property type="match status" value="1"/>
</dbReference>
<feature type="compositionally biased region" description="Polar residues" evidence="4">
    <location>
        <begin position="120"/>
        <end position="130"/>
    </location>
</feature>
<dbReference type="InterPro" id="IPR036179">
    <property type="entry name" value="Ig-like_dom_sf"/>
</dbReference>
<dbReference type="InterPro" id="IPR003599">
    <property type="entry name" value="Ig_sub"/>
</dbReference>
<feature type="domain" description="Ig-like" evidence="6">
    <location>
        <begin position="21"/>
        <end position="119"/>
    </location>
</feature>
<dbReference type="InterPro" id="IPR013106">
    <property type="entry name" value="Ig_V-set"/>
</dbReference>
<accession>A0A5F9DAC7</accession>
<evidence type="ECO:0000313" key="8">
    <source>
        <dbReference type="Proteomes" id="UP000001811"/>
    </source>
</evidence>
<feature type="signal peptide" evidence="5">
    <location>
        <begin position="1"/>
        <end position="19"/>
    </location>
</feature>
<dbReference type="PROSITE" id="PS50835">
    <property type="entry name" value="IG_LIKE"/>
    <property type="match status" value="1"/>
</dbReference>
<dbReference type="Ensembl" id="ENSOCUT00000063325.1">
    <property type="protein sequence ID" value="ENSOCUP00000043222.1"/>
    <property type="gene ID" value="ENSOCUG00000031864.1"/>
</dbReference>
<feature type="region of interest" description="Disordered" evidence="4">
    <location>
        <begin position="120"/>
        <end position="141"/>
    </location>
</feature>
<dbReference type="Bgee" id="ENSOCUG00000031864">
    <property type="expression patterns" value="Expressed in testis and 10 other cell types or tissues"/>
</dbReference>
<dbReference type="FunCoup" id="A0A5F9DAC7">
    <property type="interactions" value="260"/>
</dbReference>